<dbReference type="Proteomes" id="UP000325113">
    <property type="component" value="Unassembled WGS sequence"/>
</dbReference>
<evidence type="ECO:0000256" key="1">
    <source>
        <dbReference type="ARBA" id="ARBA00004123"/>
    </source>
</evidence>
<dbReference type="Proteomes" id="UP000322899">
    <property type="component" value="Unassembled WGS sequence"/>
</dbReference>
<dbReference type="EMBL" id="VLTN01000043">
    <property type="protein sequence ID" value="KAA0149430.1"/>
    <property type="molecule type" value="Genomic_DNA"/>
</dbReference>
<keyword evidence="4" id="KW-0963">Cytoplasm</keyword>
<evidence type="ECO:0000256" key="5">
    <source>
        <dbReference type="ARBA" id="ARBA00022694"/>
    </source>
</evidence>
<sequence length="100" mass="10647">MASSSAVAQEAAAKPHSATLRVAFRSPGAATMAKRSLEVDEELRPEAVDCSLSVDGSDLVFRVEGVDERAIRLKLSSQLDMLGVVARTLREFGDEAVSRG</sequence>
<dbReference type="GO" id="GO:0070525">
    <property type="term" value="P:tRNA threonylcarbamoyladenosine metabolic process"/>
    <property type="evidence" value="ECO:0007669"/>
    <property type="project" value="TreeGrafter"/>
</dbReference>
<proteinExistence type="inferred from homology"/>
<dbReference type="Gene3D" id="3.30.310.50">
    <property type="entry name" value="Alpha-D-phosphohexomutase, C-terminal domain"/>
    <property type="match status" value="1"/>
</dbReference>
<dbReference type="InterPro" id="IPR015419">
    <property type="entry name" value="CTAG/Pcc1"/>
</dbReference>
<reference evidence="11 12" key="1">
    <citation type="submission" date="2019-07" db="EMBL/GenBank/DDBJ databases">
        <title>Genomes of Cafeteria roenbergensis.</title>
        <authorList>
            <person name="Fischer M.G."/>
            <person name="Hackl T."/>
            <person name="Roman M."/>
        </authorList>
    </citation>
    <scope>NUCLEOTIDE SEQUENCE [LARGE SCALE GENOMIC DNA]</scope>
    <source>
        <strain evidence="7 12">BVI</strain>
        <strain evidence="9 14">Cflag</strain>
        <strain evidence="10 11">E4-10P</strain>
        <strain evidence="8 13">RCC970-E3</strain>
    </source>
</reference>
<evidence type="ECO:0000313" key="8">
    <source>
        <dbReference type="EMBL" id="KAA0166105.1"/>
    </source>
</evidence>
<evidence type="ECO:0008006" key="15">
    <source>
        <dbReference type="Google" id="ProtNLM"/>
    </source>
</evidence>
<dbReference type="GO" id="GO:0005634">
    <property type="term" value="C:nucleus"/>
    <property type="evidence" value="ECO:0007669"/>
    <property type="project" value="UniProtKB-SubCell"/>
</dbReference>
<evidence type="ECO:0000256" key="4">
    <source>
        <dbReference type="ARBA" id="ARBA00022490"/>
    </source>
</evidence>
<dbReference type="Pfam" id="PF09341">
    <property type="entry name" value="Pcc1"/>
    <property type="match status" value="1"/>
</dbReference>
<organism evidence="9 14">
    <name type="scientific">Cafeteria roenbergensis</name>
    <name type="common">Marine flagellate</name>
    <dbReference type="NCBI Taxonomy" id="33653"/>
    <lineage>
        <taxon>Eukaryota</taxon>
        <taxon>Sar</taxon>
        <taxon>Stramenopiles</taxon>
        <taxon>Bigyra</taxon>
        <taxon>Opalozoa</taxon>
        <taxon>Bicosoecida</taxon>
        <taxon>Cafeteriaceae</taxon>
        <taxon>Cafeteria</taxon>
    </lineage>
</organism>
<comment type="similarity">
    <text evidence="3">Belongs to the CTAG/PCC1 family.</text>
</comment>
<dbReference type="EMBL" id="VLTO01000038">
    <property type="protein sequence ID" value="KAA0173093.1"/>
    <property type="molecule type" value="Genomic_DNA"/>
</dbReference>
<evidence type="ECO:0000256" key="2">
    <source>
        <dbReference type="ARBA" id="ARBA00004496"/>
    </source>
</evidence>
<dbReference type="Proteomes" id="UP000324907">
    <property type="component" value="Unassembled WGS sequence"/>
</dbReference>
<evidence type="ECO:0000313" key="12">
    <source>
        <dbReference type="Proteomes" id="UP000323011"/>
    </source>
</evidence>
<dbReference type="EMBL" id="VLTL01000042">
    <property type="protein sequence ID" value="KAA0166105.1"/>
    <property type="molecule type" value="Genomic_DNA"/>
</dbReference>
<keyword evidence="5" id="KW-0819">tRNA processing</keyword>
<protein>
    <recommendedName>
        <fullName evidence="15">Transcription factor Pcc1</fullName>
    </recommendedName>
</protein>
<keyword evidence="6" id="KW-0539">Nucleus</keyword>
<evidence type="ECO:0000256" key="6">
    <source>
        <dbReference type="ARBA" id="ARBA00023242"/>
    </source>
</evidence>
<evidence type="ECO:0000313" key="11">
    <source>
        <dbReference type="Proteomes" id="UP000322899"/>
    </source>
</evidence>
<evidence type="ECO:0000313" key="10">
    <source>
        <dbReference type="EMBL" id="KAA0173093.1"/>
    </source>
</evidence>
<dbReference type="GO" id="GO:0008033">
    <property type="term" value="P:tRNA processing"/>
    <property type="evidence" value="ECO:0007669"/>
    <property type="project" value="UniProtKB-KW"/>
</dbReference>
<name>A0A5A8DR59_CAFRO</name>
<dbReference type="AlphaFoldDB" id="A0A5A8DR59"/>
<evidence type="ECO:0000256" key="3">
    <source>
        <dbReference type="ARBA" id="ARBA00007073"/>
    </source>
</evidence>
<comment type="subcellular location">
    <subcellularLocation>
        <location evidence="2">Cytoplasm</location>
    </subcellularLocation>
    <subcellularLocation>
        <location evidence="1">Nucleus</location>
    </subcellularLocation>
</comment>
<dbReference type="OrthoDB" id="10025739at2759"/>
<keyword evidence="12" id="KW-1185">Reference proteome</keyword>
<accession>A0A5A8DR59</accession>
<evidence type="ECO:0000313" key="14">
    <source>
        <dbReference type="Proteomes" id="UP000325113"/>
    </source>
</evidence>
<dbReference type="GO" id="GO:0000408">
    <property type="term" value="C:EKC/KEOPS complex"/>
    <property type="evidence" value="ECO:0007669"/>
    <property type="project" value="TreeGrafter"/>
</dbReference>
<dbReference type="GO" id="GO:0005737">
    <property type="term" value="C:cytoplasm"/>
    <property type="evidence" value="ECO:0007669"/>
    <property type="project" value="UniProtKB-SubCell"/>
</dbReference>
<dbReference type="FunFam" id="3.30.310.50:FF:000005">
    <property type="entry name" value="L antigen family member 3"/>
    <property type="match status" value="1"/>
</dbReference>
<comment type="caution">
    <text evidence="9">The sequence shown here is derived from an EMBL/GenBank/DDBJ whole genome shotgun (WGS) entry which is preliminary data.</text>
</comment>
<evidence type="ECO:0000313" key="9">
    <source>
        <dbReference type="EMBL" id="KAA0167127.1"/>
    </source>
</evidence>
<dbReference type="Proteomes" id="UP000323011">
    <property type="component" value="Unassembled WGS sequence"/>
</dbReference>
<dbReference type="EMBL" id="VLTM01000006">
    <property type="protein sequence ID" value="KAA0167127.1"/>
    <property type="molecule type" value="Genomic_DNA"/>
</dbReference>
<evidence type="ECO:0000313" key="7">
    <source>
        <dbReference type="EMBL" id="KAA0149430.1"/>
    </source>
</evidence>
<gene>
    <name evidence="10" type="ORF">FNF27_05442</name>
    <name evidence="8" type="ORF">FNF28_03273</name>
    <name evidence="7" type="ORF">FNF29_05983</name>
    <name evidence="9" type="ORF">FNF31_01013</name>
</gene>
<evidence type="ECO:0000313" key="13">
    <source>
        <dbReference type="Proteomes" id="UP000324907"/>
    </source>
</evidence>
<dbReference type="PANTHER" id="PTHR31283:SF5">
    <property type="entry name" value="EKC_KEOPS COMPLEX SUBUNIT LAGE3"/>
    <property type="match status" value="1"/>
</dbReference>
<dbReference type="PANTHER" id="PTHR31283">
    <property type="entry name" value="EKC/KEOPS COMPLEX SUBUNIT PCC1 FAMILY MEMBER"/>
    <property type="match status" value="1"/>
</dbReference>